<dbReference type="EMBL" id="JAUDUY010000001">
    <property type="protein sequence ID" value="MDM9630250.1"/>
    <property type="molecule type" value="Genomic_DNA"/>
</dbReference>
<dbReference type="Proteomes" id="UP001174839">
    <property type="component" value="Unassembled WGS sequence"/>
</dbReference>
<sequence length="152" mass="17769">MKKIVYVSIDRIIAEIEHKLMLQVCECLQMQPTKNDISVYDIVPPVSGGLEAVHSLLKIPQFDVYFISTPYWPDDVAWGDRKFWAERLFDKQDIEKRLILCHEKQLLIGDYLIDDSWMNGSIKFMGQWIAIGVDSKFPTWDEVLLHLIKDQV</sequence>
<dbReference type="InterPro" id="IPR023214">
    <property type="entry name" value="HAD_sf"/>
</dbReference>
<dbReference type="InterPro" id="IPR036412">
    <property type="entry name" value="HAD-like_sf"/>
</dbReference>
<accession>A0ABT7WBH2</accession>
<dbReference type="Gene3D" id="3.40.50.1000">
    <property type="entry name" value="HAD superfamily/HAD-like"/>
    <property type="match status" value="1"/>
</dbReference>
<name>A0ABT7WBH2_9FLAO</name>
<evidence type="ECO:0000313" key="2">
    <source>
        <dbReference type="Proteomes" id="UP001174839"/>
    </source>
</evidence>
<gene>
    <name evidence="1" type="ORF">QU605_02130</name>
</gene>
<reference evidence="1" key="1">
    <citation type="submission" date="2023-06" db="EMBL/GenBank/DDBJ databases">
        <title>Robiginitalea aurantiacus sp. nov. and Algoriphagus sediminis sp. nov., isolated from coastal sediment.</title>
        <authorList>
            <person name="Zhou Z.Y."/>
            <person name="An J."/>
            <person name="Jia Y.W."/>
            <person name="Du Z.J."/>
        </authorList>
    </citation>
    <scope>NUCLEOTIDE SEQUENCE</scope>
    <source>
        <strain evidence="1">M39</strain>
    </source>
</reference>
<proteinExistence type="predicted"/>
<dbReference type="SUPFAM" id="SSF56784">
    <property type="entry name" value="HAD-like"/>
    <property type="match status" value="1"/>
</dbReference>
<comment type="caution">
    <text evidence="1">The sequence shown here is derived from an EMBL/GenBank/DDBJ whole genome shotgun (WGS) entry which is preliminary data.</text>
</comment>
<protein>
    <submittedName>
        <fullName evidence="1">Uncharacterized protein</fullName>
    </submittedName>
</protein>
<organism evidence="1 2">
    <name type="scientific">Robiginitalea aurantiaca</name>
    <dbReference type="NCBI Taxonomy" id="3056915"/>
    <lineage>
        <taxon>Bacteria</taxon>
        <taxon>Pseudomonadati</taxon>
        <taxon>Bacteroidota</taxon>
        <taxon>Flavobacteriia</taxon>
        <taxon>Flavobacteriales</taxon>
        <taxon>Flavobacteriaceae</taxon>
        <taxon>Robiginitalea</taxon>
    </lineage>
</organism>
<evidence type="ECO:0000313" key="1">
    <source>
        <dbReference type="EMBL" id="MDM9630250.1"/>
    </source>
</evidence>
<keyword evidence="2" id="KW-1185">Reference proteome</keyword>
<dbReference type="RefSeq" id="WP_289723610.1">
    <property type="nucleotide sequence ID" value="NZ_JAUDUY010000001.1"/>
</dbReference>